<dbReference type="Proteomes" id="UP001499978">
    <property type="component" value="Unassembled WGS sequence"/>
</dbReference>
<evidence type="ECO:0000256" key="4">
    <source>
        <dbReference type="ARBA" id="ARBA00023244"/>
    </source>
</evidence>
<dbReference type="PROSITE" id="PS00533">
    <property type="entry name" value="PORPHOBILINOGEN_DEAM"/>
    <property type="match status" value="1"/>
</dbReference>
<dbReference type="NCBIfam" id="TIGR00212">
    <property type="entry name" value="hemC"/>
    <property type="match status" value="1"/>
</dbReference>
<name>A0ABN3NGJ4_9ACTN</name>
<dbReference type="InterPro" id="IPR022419">
    <property type="entry name" value="Porphobilin_deaminase_cofac_BS"/>
</dbReference>
<dbReference type="PANTHER" id="PTHR11557">
    <property type="entry name" value="PORPHOBILINOGEN DEAMINASE"/>
    <property type="match status" value="1"/>
</dbReference>
<comment type="miscellaneous">
    <text evidence="6">The porphobilinogen subunits are added to the dipyrromethane group.</text>
</comment>
<dbReference type="InterPro" id="IPR000860">
    <property type="entry name" value="HemC"/>
</dbReference>
<evidence type="ECO:0000259" key="9">
    <source>
        <dbReference type="Pfam" id="PF03900"/>
    </source>
</evidence>
<evidence type="ECO:0000256" key="1">
    <source>
        <dbReference type="ARBA" id="ARBA00002869"/>
    </source>
</evidence>
<comment type="similarity">
    <text evidence="2 6">Belongs to the HMBS family.</text>
</comment>
<protein>
    <recommendedName>
        <fullName evidence="6">Porphobilinogen deaminase</fullName>
        <shortName evidence="6">PBG</shortName>
        <ecNumber evidence="6">2.5.1.61</ecNumber>
    </recommendedName>
    <alternativeName>
        <fullName evidence="6">Hydroxymethylbilane synthase</fullName>
        <shortName evidence="6">HMBS</shortName>
    </alternativeName>
    <alternativeName>
        <fullName evidence="6">Pre-uroporphyrinogen synthase</fullName>
    </alternativeName>
</protein>
<dbReference type="PRINTS" id="PR00151">
    <property type="entry name" value="PORPHBDMNASE"/>
</dbReference>
<sequence>MSAHNGPLRLGTRGSALARTQSQHVADALRAATGRPVELVEIVTAGDRSAAPVEQLGVGVFVSALRDALLAKEIDFAVHSYKDLPTAPADGLVIAATPVRQDPRDALVARDGLHLSELPPGSTVGTGAVRRIAQLHALGHQLDVRPIRGNVDSRLRKVTDGELDAVVLARAGLARIGRLDAITETLDPMLMLPAPAQGALAVECRDGDGDRELVRLLAHLDDADTRLTVAAERALLAALEAGCSAPVAALAVLAEDEDGALELYLRGAVISLDGVRDVRLSRSARLSITDPETTAESIGRELAADLLEAGADDLLAPGAGADEILRPGDAPGDGSQSGSAR</sequence>
<comment type="cofactor">
    <cofactor evidence="6">
        <name>dipyrromethane</name>
        <dbReference type="ChEBI" id="CHEBI:60342"/>
    </cofactor>
    <text evidence="6">Binds 1 dipyrromethane group covalently.</text>
</comment>
<reference evidence="10 11" key="1">
    <citation type="journal article" date="2019" name="Int. J. Syst. Evol. Microbiol.">
        <title>The Global Catalogue of Microorganisms (GCM) 10K type strain sequencing project: providing services to taxonomists for standard genome sequencing and annotation.</title>
        <authorList>
            <consortium name="The Broad Institute Genomics Platform"/>
            <consortium name="The Broad Institute Genome Sequencing Center for Infectious Disease"/>
            <person name="Wu L."/>
            <person name="Ma J."/>
        </authorList>
    </citation>
    <scope>NUCLEOTIDE SEQUENCE [LARGE SCALE GENOMIC DNA]</scope>
    <source>
        <strain evidence="10 11">JCM 3367</strain>
    </source>
</reference>
<feature type="domain" description="Porphobilinogen deaminase N-terminal" evidence="8">
    <location>
        <begin position="8"/>
        <end position="209"/>
    </location>
</feature>
<feature type="domain" description="Porphobilinogen deaminase C-terminal" evidence="9">
    <location>
        <begin position="227"/>
        <end position="307"/>
    </location>
</feature>
<comment type="function">
    <text evidence="1 6">Tetrapolymerization of the monopyrrole PBG into the hydroxymethylbilane pre-uroporphyrinogen in several discrete steps.</text>
</comment>
<accession>A0ABN3NGJ4</accession>
<keyword evidence="3 6" id="KW-0808">Transferase</keyword>
<dbReference type="EC" id="2.5.1.61" evidence="6"/>
<evidence type="ECO:0000256" key="6">
    <source>
        <dbReference type="HAMAP-Rule" id="MF_00260"/>
    </source>
</evidence>
<evidence type="ECO:0000256" key="7">
    <source>
        <dbReference type="SAM" id="MobiDB-lite"/>
    </source>
</evidence>
<dbReference type="RefSeq" id="WP_344171207.1">
    <property type="nucleotide sequence ID" value="NZ_BAAARY010000006.1"/>
</dbReference>
<feature type="modified residue" description="S-(dipyrrolylmethanemethyl)cysteine" evidence="6">
    <location>
        <position position="243"/>
    </location>
</feature>
<feature type="region of interest" description="Disordered" evidence="7">
    <location>
        <begin position="318"/>
        <end position="341"/>
    </location>
</feature>
<evidence type="ECO:0000256" key="5">
    <source>
        <dbReference type="ARBA" id="ARBA00048169"/>
    </source>
</evidence>
<dbReference type="HAMAP" id="MF_00260">
    <property type="entry name" value="Porphobil_deam"/>
    <property type="match status" value="1"/>
</dbReference>
<comment type="caution">
    <text evidence="10">The sequence shown here is derived from an EMBL/GenBank/DDBJ whole genome shotgun (WGS) entry which is preliminary data.</text>
</comment>
<dbReference type="InterPro" id="IPR022418">
    <property type="entry name" value="Porphobilinogen_deaminase_C"/>
</dbReference>
<keyword evidence="4 6" id="KW-0627">Porphyrin biosynthesis</keyword>
<comment type="catalytic activity">
    <reaction evidence="5 6">
        <text>4 porphobilinogen + H2O = hydroxymethylbilane + 4 NH4(+)</text>
        <dbReference type="Rhea" id="RHEA:13185"/>
        <dbReference type="ChEBI" id="CHEBI:15377"/>
        <dbReference type="ChEBI" id="CHEBI:28938"/>
        <dbReference type="ChEBI" id="CHEBI:57845"/>
        <dbReference type="ChEBI" id="CHEBI:58126"/>
        <dbReference type="EC" id="2.5.1.61"/>
    </reaction>
</comment>
<comment type="subunit">
    <text evidence="6">Monomer.</text>
</comment>
<dbReference type="Pfam" id="PF03900">
    <property type="entry name" value="Porphobil_deamC"/>
    <property type="match status" value="1"/>
</dbReference>
<dbReference type="PIRSF" id="PIRSF001438">
    <property type="entry name" value="4pyrrol_synth_OHMeBilane_synth"/>
    <property type="match status" value="1"/>
</dbReference>
<evidence type="ECO:0000313" key="10">
    <source>
        <dbReference type="EMBL" id="GAA2520919.1"/>
    </source>
</evidence>
<dbReference type="SUPFAM" id="SSF54782">
    <property type="entry name" value="Porphobilinogen deaminase (hydroxymethylbilane synthase), C-terminal domain"/>
    <property type="match status" value="1"/>
</dbReference>
<dbReference type="Pfam" id="PF01379">
    <property type="entry name" value="Porphobil_deam"/>
    <property type="match status" value="1"/>
</dbReference>
<keyword evidence="11" id="KW-1185">Reference proteome</keyword>
<organism evidence="10 11">
    <name type="scientific">Pilimelia columellifera subsp. columellifera</name>
    <dbReference type="NCBI Taxonomy" id="706583"/>
    <lineage>
        <taxon>Bacteria</taxon>
        <taxon>Bacillati</taxon>
        <taxon>Actinomycetota</taxon>
        <taxon>Actinomycetes</taxon>
        <taxon>Micromonosporales</taxon>
        <taxon>Micromonosporaceae</taxon>
        <taxon>Pilimelia</taxon>
    </lineage>
</organism>
<dbReference type="SUPFAM" id="SSF53850">
    <property type="entry name" value="Periplasmic binding protein-like II"/>
    <property type="match status" value="1"/>
</dbReference>
<gene>
    <name evidence="6 10" type="primary">hemC</name>
    <name evidence="10" type="ORF">GCM10010201_18220</name>
</gene>
<evidence type="ECO:0000256" key="2">
    <source>
        <dbReference type="ARBA" id="ARBA00005638"/>
    </source>
</evidence>
<dbReference type="InterPro" id="IPR036803">
    <property type="entry name" value="Porphobilinogen_deaminase_C_sf"/>
</dbReference>
<dbReference type="InterPro" id="IPR022417">
    <property type="entry name" value="Porphobilin_deaminase_N"/>
</dbReference>
<evidence type="ECO:0000313" key="11">
    <source>
        <dbReference type="Proteomes" id="UP001499978"/>
    </source>
</evidence>
<dbReference type="PANTHER" id="PTHR11557:SF0">
    <property type="entry name" value="PORPHOBILINOGEN DEAMINASE"/>
    <property type="match status" value="1"/>
</dbReference>
<dbReference type="Gene3D" id="3.40.190.10">
    <property type="entry name" value="Periplasmic binding protein-like II"/>
    <property type="match status" value="2"/>
</dbReference>
<proteinExistence type="inferred from homology"/>
<dbReference type="EMBL" id="BAAARY010000006">
    <property type="protein sequence ID" value="GAA2520919.1"/>
    <property type="molecule type" value="Genomic_DNA"/>
</dbReference>
<evidence type="ECO:0000259" key="8">
    <source>
        <dbReference type="Pfam" id="PF01379"/>
    </source>
</evidence>
<evidence type="ECO:0000256" key="3">
    <source>
        <dbReference type="ARBA" id="ARBA00022679"/>
    </source>
</evidence>
<dbReference type="Gene3D" id="3.30.160.40">
    <property type="entry name" value="Porphobilinogen deaminase, C-terminal domain"/>
    <property type="match status" value="1"/>
</dbReference>